<proteinExistence type="predicted"/>
<accession>A0AAD6WSD5</accession>
<gene>
    <name evidence="1" type="ORF">C8F04DRAFT_137444</name>
</gene>
<sequence length="112" mass="12728">MRRLVARSLSNLALTLSRTQPMDDTEEAKLTSLCHDSQDDPTFARELQARMLPSLVTHVCFSPNSLLRWKYVAIRGRATIRNRCFGRRKVTELLSISRPPLPILVCCLSTTN</sequence>
<keyword evidence="2" id="KW-1185">Reference proteome</keyword>
<name>A0AAD6WSD5_9AGAR</name>
<dbReference type="AlphaFoldDB" id="A0AAD6WSD5"/>
<protein>
    <submittedName>
        <fullName evidence="1">Uncharacterized protein</fullName>
    </submittedName>
</protein>
<dbReference type="Proteomes" id="UP001218188">
    <property type="component" value="Unassembled WGS sequence"/>
</dbReference>
<organism evidence="1 2">
    <name type="scientific">Mycena alexandri</name>
    <dbReference type="NCBI Taxonomy" id="1745969"/>
    <lineage>
        <taxon>Eukaryota</taxon>
        <taxon>Fungi</taxon>
        <taxon>Dikarya</taxon>
        <taxon>Basidiomycota</taxon>
        <taxon>Agaricomycotina</taxon>
        <taxon>Agaricomycetes</taxon>
        <taxon>Agaricomycetidae</taxon>
        <taxon>Agaricales</taxon>
        <taxon>Marasmiineae</taxon>
        <taxon>Mycenaceae</taxon>
        <taxon>Mycena</taxon>
    </lineage>
</organism>
<evidence type="ECO:0000313" key="2">
    <source>
        <dbReference type="Proteomes" id="UP001218188"/>
    </source>
</evidence>
<comment type="caution">
    <text evidence="1">The sequence shown here is derived from an EMBL/GenBank/DDBJ whole genome shotgun (WGS) entry which is preliminary data.</text>
</comment>
<evidence type="ECO:0000313" key="1">
    <source>
        <dbReference type="EMBL" id="KAJ7025358.1"/>
    </source>
</evidence>
<dbReference type="EMBL" id="JARJCM010000154">
    <property type="protein sequence ID" value="KAJ7025358.1"/>
    <property type="molecule type" value="Genomic_DNA"/>
</dbReference>
<reference evidence="1" key="1">
    <citation type="submission" date="2023-03" db="EMBL/GenBank/DDBJ databases">
        <title>Massive genome expansion in bonnet fungi (Mycena s.s.) driven by repeated elements and novel gene families across ecological guilds.</title>
        <authorList>
            <consortium name="Lawrence Berkeley National Laboratory"/>
            <person name="Harder C.B."/>
            <person name="Miyauchi S."/>
            <person name="Viragh M."/>
            <person name="Kuo A."/>
            <person name="Thoen E."/>
            <person name="Andreopoulos B."/>
            <person name="Lu D."/>
            <person name="Skrede I."/>
            <person name="Drula E."/>
            <person name="Henrissat B."/>
            <person name="Morin E."/>
            <person name="Kohler A."/>
            <person name="Barry K."/>
            <person name="LaButti K."/>
            <person name="Morin E."/>
            <person name="Salamov A."/>
            <person name="Lipzen A."/>
            <person name="Mereny Z."/>
            <person name="Hegedus B."/>
            <person name="Baldrian P."/>
            <person name="Stursova M."/>
            <person name="Weitz H."/>
            <person name="Taylor A."/>
            <person name="Grigoriev I.V."/>
            <person name="Nagy L.G."/>
            <person name="Martin F."/>
            <person name="Kauserud H."/>
        </authorList>
    </citation>
    <scope>NUCLEOTIDE SEQUENCE</scope>
    <source>
        <strain evidence="1">CBHHK200</strain>
    </source>
</reference>